<evidence type="ECO:0000313" key="1">
    <source>
        <dbReference type="EMBL" id="KIL56102.1"/>
    </source>
</evidence>
<gene>
    <name evidence="1" type="ORF">M378DRAFT_53335</name>
</gene>
<dbReference type="InterPro" id="IPR052980">
    <property type="entry name" value="Crinkler_effector"/>
</dbReference>
<dbReference type="PANTHER" id="PTHR33129">
    <property type="entry name" value="PROTEIN KINASE DOMAIN-CONTAINING PROTEIN-RELATED"/>
    <property type="match status" value="1"/>
</dbReference>
<sequence length="469" mass="53416">WLAVIHHKLWGEHEFFGKIFRTANLTEHYFKELQDLLDIENPGRTSDSYVAKNVLANKADFLRKKSEPLKTDFGNGPAPRLVFDATQPPSSGVVGNDAVSDDDDGDDAMDIDPNHGYADSHTDHLSNEATAIFPYTIRYVDLTLLNLKMELRVPLLMLFRNEWGSMIDIFNTRTHLKGIRGSAFLTGQPGIGKTCLLYSILILCMIRGQRFVFQDVDGKVFIIDDAGVTTSGQARAVSGDEILTLVDADARCCEPNYYLLNNSRHRILLTSSPRTNKDRWWLKQYSSQNAVFTMGPWSREEFVVATLFLQMTDITLKRLQQASLICGNIPRPCFEAAASHTDLREAEKVIRNAIKQTEDLFKVDSKMQNGDNSHITHRAFQVRPELSENRFWHSSVAEPVSAWAFMEMLNVLHKRGRGEAYRFYCKIKGYRGSCQLCGKMFEYYLHPYLKPSRTFIIKSLDNHAATLKI</sequence>
<dbReference type="Proteomes" id="UP000054549">
    <property type="component" value="Unassembled WGS sequence"/>
</dbReference>
<proteinExistence type="predicted"/>
<dbReference type="HOGENOM" id="CLU_016500_1_0_1"/>
<dbReference type="InterPro" id="IPR027417">
    <property type="entry name" value="P-loop_NTPase"/>
</dbReference>
<organism evidence="1 2">
    <name type="scientific">Amanita muscaria (strain Koide BX008)</name>
    <dbReference type="NCBI Taxonomy" id="946122"/>
    <lineage>
        <taxon>Eukaryota</taxon>
        <taxon>Fungi</taxon>
        <taxon>Dikarya</taxon>
        <taxon>Basidiomycota</taxon>
        <taxon>Agaricomycotina</taxon>
        <taxon>Agaricomycetes</taxon>
        <taxon>Agaricomycetidae</taxon>
        <taxon>Agaricales</taxon>
        <taxon>Pluteineae</taxon>
        <taxon>Amanitaceae</taxon>
        <taxon>Amanita</taxon>
    </lineage>
</organism>
<reference evidence="1 2" key="1">
    <citation type="submission" date="2014-04" db="EMBL/GenBank/DDBJ databases">
        <title>Evolutionary Origins and Diversification of the Mycorrhizal Mutualists.</title>
        <authorList>
            <consortium name="DOE Joint Genome Institute"/>
            <consortium name="Mycorrhizal Genomics Consortium"/>
            <person name="Kohler A."/>
            <person name="Kuo A."/>
            <person name="Nagy L.G."/>
            <person name="Floudas D."/>
            <person name="Copeland A."/>
            <person name="Barry K.W."/>
            <person name="Cichocki N."/>
            <person name="Veneault-Fourrey C."/>
            <person name="LaButti K."/>
            <person name="Lindquist E.A."/>
            <person name="Lipzen A."/>
            <person name="Lundell T."/>
            <person name="Morin E."/>
            <person name="Murat C."/>
            <person name="Riley R."/>
            <person name="Ohm R."/>
            <person name="Sun H."/>
            <person name="Tunlid A."/>
            <person name="Henrissat B."/>
            <person name="Grigoriev I.V."/>
            <person name="Hibbett D.S."/>
            <person name="Martin F."/>
        </authorList>
    </citation>
    <scope>NUCLEOTIDE SEQUENCE [LARGE SCALE GENOMIC DNA]</scope>
    <source>
        <strain evidence="1 2">Koide BX008</strain>
    </source>
</reference>
<dbReference type="SUPFAM" id="SSF52540">
    <property type="entry name" value="P-loop containing nucleoside triphosphate hydrolases"/>
    <property type="match status" value="1"/>
</dbReference>
<feature type="non-terminal residue" evidence="1">
    <location>
        <position position="1"/>
    </location>
</feature>
<name>A0A0C2W4Q2_AMAMK</name>
<dbReference type="STRING" id="946122.A0A0C2W4Q2"/>
<dbReference type="OrthoDB" id="2910914at2759"/>
<dbReference type="PANTHER" id="PTHR33129:SF1">
    <property type="entry name" value="ATP-BINDING PROTEIN"/>
    <property type="match status" value="1"/>
</dbReference>
<dbReference type="EMBL" id="KN818447">
    <property type="protein sequence ID" value="KIL56102.1"/>
    <property type="molecule type" value="Genomic_DNA"/>
</dbReference>
<accession>A0A0C2W4Q2</accession>
<evidence type="ECO:0000313" key="2">
    <source>
        <dbReference type="Proteomes" id="UP000054549"/>
    </source>
</evidence>
<dbReference type="InParanoid" id="A0A0C2W4Q2"/>
<dbReference type="AlphaFoldDB" id="A0A0C2W4Q2"/>
<protein>
    <submittedName>
        <fullName evidence="1">Uncharacterized protein</fullName>
    </submittedName>
</protein>
<feature type="non-terminal residue" evidence="1">
    <location>
        <position position="469"/>
    </location>
</feature>
<keyword evidence="2" id="KW-1185">Reference proteome</keyword>